<evidence type="ECO:0000313" key="1">
    <source>
        <dbReference type="EMBL" id="KAK9154268.1"/>
    </source>
</evidence>
<keyword evidence="2" id="KW-1185">Reference proteome</keyword>
<accession>A0AAP0PRT1</accession>
<sequence>MPPALNGSSLVNLPVPQFQSPESCIPPVPSTTFGSPSSSVPERHIIQLCRRSVSILCFKWKLNYKKHTKEMDGTFLQKCHSPKSISKRGKLLFLEHFKLGRRI</sequence>
<protein>
    <submittedName>
        <fullName evidence="1">Uncharacterized protein</fullName>
    </submittedName>
</protein>
<organism evidence="1 2">
    <name type="scientific">Stephania japonica</name>
    <dbReference type="NCBI Taxonomy" id="461633"/>
    <lineage>
        <taxon>Eukaryota</taxon>
        <taxon>Viridiplantae</taxon>
        <taxon>Streptophyta</taxon>
        <taxon>Embryophyta</taxon>
        <taxon>Tracheophyta</taxon>
        <taxon>Spermatophyta</taxon>
        <taxon>Magnoliopsida</taxon>
        <taxon>Ranunculales</taxon>
        <taxon>Menispermaceae</taxon>
        <taxon>Menispermoideae</taxon>
        <taxon>Cissampelideae</taxon>
        <taxon>Stephania</taxon>
    </lineage>
</organism>
<reference evidence="1 2" key="1">
    <citation type="submission" date="2024-01" db="EMBL/GenBank/DDBJ databases">
        <title>Genome assemblies of Stephania.</title>
        <authorList>
            <person name="Yang L."/>
        </authorList>
    </citation>
    <scope>NUCLEOTIDE SEQUENCE [LARGE SCALE GENOMIC DNA]</scope>
    <source>
        <strain evidence="1">QJT</strain>
        <tissue evidence="1">Leaf</tissue>
    </source>
</reference>
<proteinExistence type="predicted"/>
<dbReference type="EMBL" id="JBBNAE010000001">
    <property type="protein sequence ID" value="KAK9154268.1"/>
    <property type="molecule type" value="Genomic_DNA"/>
</dbReference>
<dbReference type="AlphaFoldDB" id="A0AAP0PRT1"/>
<comment type="caution">
    <text evidence="1">The sequence shown here is derived from an EMBL/GenBank/DDBJ whole genome shotgun (WGS) entry which is preliminary data.</text>
</comment>
<dbReference type="Proteomes" id="UP001417504">
    <property type="component" value="Unassembled WGS sequence"/>
</dbReference>
<name>A0AAP0PRT1_9MAGN</name>
<gene>
    <name evidence="1" type="ORF">Sjap_001748</name>
</gene>
<evidence type="ECO:0000313" key="2">
    <source>
        <dbReference type="Proteomes" id="UP001417504"/>
    </source>
</evidence>